<dbReference type="PROSITE" id="PS00972">
    <property type="entry name" value="USP_1"/>
    <property type="match status" value="1"/>
</dbReference>
<feature type="binding site" evidence="19">
    <location>
        <position position="103"/>
    </location>
    <ligand>
        <name>Zn(2+)</name>
        <dbReference type="ChEBI" id="CHEBI:29105"/>
        <label>3</label>
    </ligand>
</feature>
<evidence type="ECO:0000259" key="23">
    <source>
        <dbReference type="PROSITE" id="PS50271"/>
    </source>
</evidence>
<name>A0A384CZS7_URSMA</name>
<feature type="binding site" evidence="19">
    <location>
        <position position="51"/>
    </location>
    <ligand>
        <name>Zn(2+)</name>
        <dbReference type="ChEBI" id="CHEBI:29105"/>
        <label>2</label>
    </ligand>
</feature>
<keyword evidence="3 19" id="KW-0645">Protease</keyword>
<evidence type="ECO:0000256" key="4">
    <source>
        <dbReference type="ARBA" id="ARBA00022723"/>
    </source>
</evidence>
<dbReference type="GO" id="GO:0042393">
    <property type="term" value="F:histone binding"/>
    <property type="evidence" value="ECO:0007669"/>
    <property type="project" value="UniProtKB-UniRule"/>
</dbReference>
<comment type="subcellular location">
    <subcellularLocation>
        <location evidence="19">Nucleus</location>
    </subcellularLocation>
</comment>
<dbReference type="GO" id="GO:0043130">
    <property type="term" value="F:ubiquitin binding"/>
    <property type="evidence" value="ECO:0007669"/>
    <property type="project" value="UniProtKB-UniRule"/>
</dbReference>
<dbReference type="InterPro" id="IPR018200">
    <property type="entry name" value="USP_CS"/>
</dbReference>
<dbReference type="SUPFAM" id="SSF57850">
    <property type="entry name" value="RING/U-box"/>
    <property type="match status" value="1"/>
</dbReference>
<evidence type="ECO:0000256" key="17">
    <source>
        <dbReference type="ARBA" id="ARBA00057173"/>
    </source>
</evidence>
<feature type="compositionally biased region" description="Basic and acidic residues" evidence="21">
    <location>
        <begin position="392"/>
        <end position="406"/>
    </location>
</feature>
<dbReference type="SUPFAM" id="SSF54001">
    <property type="entry name" value="Cysteine proteinases"/>
    <property type="match status" value="1"/>
</dbReference>
<keyword evidence="25" id="KW-1185">Reference proteome</keyword>
<reference evidence="24" key="1">
    <citation type="submission" date="2019-03" db="UniProtKB">
        <authorList>
            <consortium name="Ensembl"/>
        </authorList>
    </citation>
    <scope>IDENTIFICATION</scope>
</reference>
<evidence type="ECO:0000256" key="16">
    <source>
        <dbReference type="ARBA" id="ARBA00023306"/>
    </source>
</evidence>
<feature type="binding site" evidence="19">
    <location>
        <position position="26"/>
    </location>
    <ligand>
        <name>Zn(2+)</name>
        <dbReference type="ChEBI" id="CHEBI:29105"/>
        <label>1</label>
    </ligand>
</feature>
<dbReference type="GO" id="GO:0006974">
    <property type="term" value="P:DNA damage response"/>
    <property type="evidence" value="ECO:0007669"/>
    <property type="project" value="Ensembl"/>
</dbReference>
<dbReference type="FunFam" id="3.90.70.10:FF:000045">
    <property type="entry name" value="Ubiquitin carboxyl-terminal hydrolase 16"/>
    <property type="match status" value="1"/>
</dbReference>
<evidence type="ECO:0000256" key="6">
    <source>
        <dbReference type="ARBA" id="ARBA00022776"/>
    </source>
</evidence>
<keyword evidence="9 19" id="KW-0788">Thiol protease</keyword>
<dbReference type="RefSeq" id="XP_008700011.1">
    <property type="nucleotide sequence ID" value="XM_008701789.2"/>
</dbReference>
<organism evidence="25 26">
    <name type="scientific">Ursus maritimus</name>
    <name type="common">Polar bear</name>
    <name type="synonym">Thalarctos maritimus</name>
    <dbReference type="NCBI Taxonomy" id="29073"/>
    <lineage>
        <taxon>Eukaryota</taxon>
        <taxon>Metazoa</taxon>
        <taxon>Chordata</taxon>
        <taxon>Craniata</taxon>
        <taxon>Vertebrata</taxon>
        <taxon>Euteleostomi</taxon>
        <taxon>Mammalia</taxon>
        <taxon>Eutheria</taxon>
        <taxon>Laurasiatheria</taxon>
        <taxon>Carnivora</taxon>
        <taxon>Caniformia</taxon>
        <taxon>Ursidae</taxon>
        <taxon>Ursus</taxon>
    </lineage>
</organism>
<evidence type="ECO:0000256" key="5">
    <source>
        <dbReference type="ARBA" id="ARBA00022771"/>
    </source>
</evidence>
<dbReference type="HAMAP" id="MF_03062">
    <property type="entry name" value="UBP16"/>
    <property type="match status" value="1"/>
</dbReference>
<dbReference type="InterPro" id="IPR013083">
    <property type="entry name" value="Znf_RING/FYVE/PHD"/>
</dbReference>
<dbReference type="InterPro" id="IPR030849">
    <property type="entry name" value="UBP16"/>
</dbReference>
<feature type="binding site" evidence="19">
    <location>
        <position position="119"/>
    </location>
    <ligand>
        <name>Zn(2+)</name>
        <dbReference type="ChEBI" id="CHEBI:29105"/>
        <label>1</label>
    </ligand>
</feature>
<evidence type="ECO:0000256" key="20">
    <source>
        <dbReference type="RuleBase" id="RU366025"/>
    </source>
</evidence>
<dbReference type="InterPro" id="IPR001394">
    <property type="entry name" value="Peptidase_C19_UCH"/>
</dbReference>
<dbReference type="GO" id="GO:0005829">
    <property type="term" value="C:cytosol"/>
    <property type="evidence" value="ECO:0007669"/>
    <property type="project" value="TreeGrafter"/>
</dbReference>
<dbReference type="GO" id="GO:0035520">
    <property type="term" value="P:monoubiquitinated protein deubiquitination"/>
    <property type="evidence" value="ECO:0007669"/>
    <property type="project" value="Ensembl"/>
</dbReference>
<evidence type="ECO:0000256" key="9">
    <source>
        <dbReference type="ARBA" id="ARBA00022807"/>
    </source>
</evidence>
<proteinExistence type="inferred from homology"/>
<evidence type="ECO:0000313" key="26">
    <source>
        <dbReference type="RefSeq" id="XP_008700010.1"/>
    </source>
</evidence>
<comment type="function">
    <text evidence="20">Deubiquitinating enzyme that removes conjugated ubiquitin from specific proteins to regulate different cellular processes.</text>
</comment>
<evidence type="ECO:0000256" key="21">
    <source>
        <dbReference type="SAM" id="MobiDB-lite"/>
    </source>
</evidence>
<feature type="region of interest" description="Disordered" evidence="21">
    <location>
        <begin position="149"/>
        <end position="190"/>
    </location>
</feature>
<keyword evidence="7 19" id="KW-0833">Ubl conjugation pathway</keyword>
<feature type="active site" description="Proton acceptor" evidence="19">
    <location>
        <position position="790"/>
    </location>
</feature>
<dbReference type="PANTHER" id="PTHR24006">
    <property type="entry name" value="UBIQUITIN CARBOXYL-TERMINAL HYDROLASE"/>
    <property type="match status" value="1"/>
</dbReference>
<dbReference type="GO" id="GO:0008270">
    <property type="term" value="F:zinc ion binding"/>
    <property type="evidence" value="ECO:0007669"/>
    <property type="project" value="UniProtKB-UniRule"/>
</dbReference>
<comment type="PTM">
    <text evidence="19">Phosphorylated at the onset of mitosis and dephosphorylated during the metaphase/anaphase transition. Phosphorylation by AURKB enhances the deubiquitinase activity.</text>
</comment>
<evidence type="ECO:0000256" key="12">
    <source>
        <dbReference type="ARBA" id="ARBA00023015"/>
    </source>
</evidence>
<feature type="region of interest" description="Disordered" evidence="21">
    <location>
        <begin position="392"/>
        <end position="457"/>
    </location>
</feature>
<keyword evidence="16 19" id="KW-0131">Cell cycle</keyword>
<keyword evidence="5 19" id="KW-0863">Zinc-finger</keyword>
<feature type="binding site" evidence="19">
    <location>
        <position position="94"/>
    </location>
    <ligand>
        <name>Zn(2+)</name>
        <dbReference type="ChEBI" id="CHEBI:29105"/>
        <label>3</label>
    </ligand>
</feature>
<dbReference type="PROSITE" id="PS50271">
    <property type="entry name" value="ZF_UBP"/>
    <property type="match status" value="1"/>
</dbReference>
<dbReference type="EC" id="3.4.19.12" evidence="19"/>
<feature type="compositionally biased region" description="Basic and acidic residues" evidence="21">
    <location>
        <begin position="419"/>
        <end position="428"/>
    </location>
</feature>
<feature type="active site" description="Nucleophile" evidence="19">
    <location>
        <position position="203"/>
    </location>
</feature>
<evidence type="ECO:0000313" key="25">
    <source>
        <dbReference type="Proteomes" id="UP000261680"/>
    </source>
</evidence>
<accession>A0A384CZS7</accession>
<dbReference type="Proteomes" id="UP000261680">
    <property type="component" value="Unplaced"/>
</dbReference>
<dbReference type="GO" id="GO:0090070">
    <property type="term" value="P:positive regulation of ribosome biogenesis"/>
    <property type="evidence" value="ECO:0007669"/>
    <property type="project" value="Ensembl"/>
</dbReference>
<feature type="binding site" evidence="19">
    <location>
        <position position="48"/>
    </location>
    <ligand>
        <name>Zn(2+)</name>
        <dbReference type="ChEBI" id="CHEBI:29105"/>
        <label>2</label>
    </ligand>
</feature>
<dbReference type="GO" id="GO:0051301">
    <property type="term" value="P:cell division"/>
    <property type="evidence" value="ECO:0007669"/>
    <property type="project" value="UniProtKB-KW"/>
</dbReference>
<feature type="compositionally biased region" description="Polar residues" evidence="21">
    <location>
        <begin position="181"/>
        <end position="190"/>
    </location>
</feature>
<feature type="domain" description="UBP-type" evidence="23">
    <location>
        <begin position="22"/>
        <end position="142"/>
    </location>
</feature>
<evidence type="ECO:0000256" key="19">
    <source>
        <dbReference type="HAMAP-Rule" id="MF_03062"/>
    </source>
</evidence>
<keyword evidence="4 19" id="KW-0479">Metal-binding</keyword>
<evidence type="ECO:0000256" key="10">
    <source>
        <dbReference type="ARBA" id="ARBA00022833"/>
    </source>
</evidence>
<evidence type="ECO:0000256" key="13">
    <source>
        <dbReference type="ARBA" id="ARBA00023159"/>
    </source>
</evidence>
<feature type="binding site" evidence="19">
    <location>
        <position position="74"/>
    </location>
    <ligand>
        <name>Zn(2+)</name>
        <dbReference type="ChEBI" id="CHEBI:29105"/>
        <label>3</label>
    </ligand>
</feature>
<dbReference type="InterPro" id="IPR050164">
    <property type="entry name" value="Peptidase_C19"/>
</dbReference>
<dbReference type="FunFam" id="3.30.40.10:FF:000147">
    <property type="entry name" value="Ubiquitin carboxyl-terminal hydrolase 16"/>
    <property type="match status" value="1"/>
</dbReference>
<dbReference type="Pfam" id="PF02148">
    <property type="entry name" value="zf-UBP"/>
    <property type="match status" value="1"/>
</dbReference>
<gene>
    <name evidence="19 24 26 27" type="primary">USP16</name>
</gene>
<dbReference type="PANTHER" id="PTHR24006:SF852">
    <property type="entry name" value="UBIQUITIN CARBOXYL-TERMINAL HYDROLASE"/>
    <property type="match status" value="1"/>
</dbReference>
<feature type="domain" description="USP" evidence="22">
    <location>
        <begin position="194"/>
        <end position="855"/>
    </location>
</feature>
<dbReference type="Gene3D" id="3.90.70.10">
    <property type="entry name" value="Cysteine proteinases"/>
    <property type="match status" value="2"/>
</dbReference>
<comment type="domain">
    <text evidence="19">The UBP-type zinc finger binds 3 zinc ions that form a pair of cross-braced ring fingers encapsulated within a third zinc finger in the primary structure. It recognizes the C-terminal tail of free ubiquitin.</text>
</comment>
<keyword evidence="6 19" id="KW-0498">Mitosis</keyword>
<dbReference type="GO" id="GO:0005634">
    <property type="term" value="C:nucleus"/>
    <property type="evidence" value="ECO:0007669"/>
    <property type="project" value="UniProtKB-SubCell"/>
</dbReference>
<evidence type="ECO:0000256" key="8">
    <source>
        <dbReference type="ARBA" id="ARBA00022801"/>
    </source>
</evidence>
<dbReference type="InterPro" id="IPR001607">
    <property type="entry name" value="Znf_UBP"/>
</dbReference>
<dbReference type="InterPro" id="IPR038765">
    <property type="entry name" value="Papain-like_cys_pep_sf"/>
</dbReference>
<dbReference type="GO" id="GO:0140014">
    <property type="term" value="P:mitotic nuclear division"/>
    <property type="evidence" value="ECO:0007669"/>
    <property type="project" value="UniProtKB-UniRule"/>
</dbReference>
<dbReference type="CTD" id="10600"/>
<dbReference type="GO" id="GO:0140950">
    <property type="term" value="F:histone H2A deubiquitinase activity"/>
    <property type="evidence" value="ECO:0007669"/>
    <property type="project" value="Ensembl"/>
</dbReference>
<feature type="compositionally biased region" description="Acidic residues" evidence="21">
    <location>
        <begin position="407"/>
        <end position="418"/>
    </location>
</feature>
<keyword evidence="14 19" id="KW-0804">Transcription</keyword>
<evidence type="ECO:0000256" key="11">
    <source>
        <dbReference type="ARBA" id="ARBA00022853"/>
    </source>
</evidence>
<dbReference type="GO" id="GO:0045944">
    <property type="term" value="P:positive regulation of transcription by RNA polymerase II"/>
    <property type="evidence" value="ECO:0007669"/>
    <property type="project" value="Ensembl"/>
</dbReference>
<dbReference type="PROSITE" id="PS50235">
    <property type="entry name" value="USP_3"/>
    <property type="match status" value="1"/>
</dbReference>
<dbReference type="GeneTree" id="ENSGT00940000156013"/>
<keyword evidence="11 19" id="KW-0156">Chromatin regulator</keyword>
<evidence type="ECO:0000259" key="22">
    <source>
        <dbReference type="PROSITE" id="PS50235"/>
    </source>
</evidence>
<dbReference type="GO" id="GO:0051726">
    <property type="term" value="P:regulation of cell cycle"/>
    <property type="evidence" value="ECO:0007669"/>
    <property type="project" value="InterPro"/>
</dbReference>
<evidence type="ECO:0000256" key="18">
    <source>
        <dbReference type="ARBA" id="ARBA00066221"/>
    </source>
</evidence>
<keyword evidence="8 19" id="KW-0378">Hydrolase</keyword>
<dbReference type="OrthoDB" id="2020758at2759"/>
<dbReference type="CDD" id="cd02667">
    <property type="entry name" value="Peptidase_C19K"/>
    <property type="match status" value="1"/>
</dbReference>
<dbReference type="GO" id="GO:0045901">
    <property type="term" value="P:positive regulation of translational elongation"/>
    <property type="evidence" value="ECO:0007669"/>
    <property type="project" value="Ensembl"/>
</dbReference>
<sequence>MGKKRTKGKTVPIDDSSESLEPTCRHIRKGLEQGNLKRALLNVEWNICQDCKTDNKVKDKSEEEAEENPSVWLCLKCGHQGCGRDSQEQHALKHYMTPRSEPHCLVLSLDNWSVWCYLCDDEVQYCSSNRLGQVVDYVRKQAGITTPKSAAKDGNVELENKKLEKESKNEQEREKKENMTKENPSTNSSQITVKGLSNLGNTCFFNAVMQNLSQTPVLRELLKEVKMSGTIVKIEPPDLALTEPLEINLEPPGPLTLAMSQFLNEMQETKKGIVTPKELFSQVCKKAVRFKGYQQQDSQELLRYLLDGMRAEEQQRVSKGILKAFGNSTEKLDEELKNKVKDYEKKKSVPSFVDRIFGGELTSTIMCDECRTVSLVHESFLDLSLPVLDDQSGKKSINDKNLKKTMEDEDKESEEEKDNDSYMKERSDIPSGTSKHLQKKAKKQAKKQAKNQRRQQKIQGKVLHLNDICSIDHPEDNECEVEMSLQGEVDVKSNHISEEEIIHKEYCVNQKDLNGQEKMIESVTDNQKSTEEVDMNNVNMDNDLEVLASSPADCTRNLNGAYLTEGSGEVDISSGFKNLNLNAALQPDEINIEILNESHCPGTKVYEVVNEDPETAFCTLANREAFHTDECSIQHCLYQFTRNEKLRDANKLLCEVCTRRQFSGPKANIKVSCPHSHRPSSPLRAGSYTSSHPCAPVTCPVQGEKKHVYTNAKKQMLISLAPPVLTLHLKRFQQAGFNLRKVNRHIKFPEILDLAPFCTLKCKNVAEENTRVLYSLYGVVEHSGTMRSGHYTAYAKARAANSHLSNLVLHGDIPQDFEMQSTKGQWFHISDTHVQAVPTAKVLNSQAYLLFYERVL</sequence>
<evidence type="ECO:0000256" key="3">
    <source>
        <dbReference type="ARBA" id="ARBA00022670"/>
    </source>
</evidence>
<dbReference type="GO" id="GO:0006508">
    <property type="term" value="P:proteolysis"/>
    <property type="evidence" value="ECO:0007669"/>
    <property type="project" value="UniProtKB-KW"/>
</dbReference>
<dbReference type="SMART" id="SM00290">
    <property type="entry name" value="ZnF_UBP"/>
    <property type="match status" value="1"/>
</dbReference>
<evidence type="ECO:0000256" key="14">
    <source>
        <dbReference type="ARBA" id="ARBA00023163"/>
    </source>
</evidence>
<dbReference type="Gene3D" id="3.30.40.10">
    <property type="entry name" value="Zinc/RING finger domain, C3HC4 (zinc finger)"/>
    <property type="match status" value="1"/>
</dbReference>
<evidence type="ECO:0000313" key="27">
    <source>
        <dbReference type="RefSeq" id="XP_008700011.1"/>
    </source>
</evidence>
<dbReference type="GO" id="GO:0004197">
    <property type="term" value="F:cysteine-type endopeptidase activity"/>
    <property type="evidence" value="ECO:0007669"/>
    <property type="project" value="UniProtKB-UniRule"/>
</dbReference>
<reference evidence="26 27" key="2">
    <citation type="submission" date="2025-04" db="UniProtKB">
        <authorList>
            <consortium name="RefSeq"/>
        </authorList>
    </citation>
    <scope>IDENTIFICATION</scope>
    <source>
        <tissue evidence="26 27">Whole blood</tissue>
    </source>
</reference>
<keyword evidence="10 19" id="KW-0862">Zinc</keyword>
<comment type="similarity">
    <text evidence="19">Belongs to the peptidase C19 family. USP16 subfamily.</text>
</comment>
<comment type="function">
    <text evidence="17">Specifically deubiquitinates 'Lys-120' of histone H2A (H2AK119Ub), a specific tag for epigenetic transcriptional repression, thereby acting as a coactivator. Deubiquitination of histone H2A is a prerequisite for subsequent phosphorylation at 'Ser-11' of histone H3 (H3S10ph), and is required for chromosome segregation when cells enter into mitosis. In resting B- and T-lymphocytes, phosphorylation by AURKB leads to enhance its activity, thereby maintaining transcription in resting lymphocytes. Regulates Hox gene expression via histone H2A deubiquitination. Prefers nucleosomal substrates. Does not deubiquitinate histone H2B. Also deubiquitinates non-histone proteins, such as ribosomal protein RPS27A: deubiquitination of monoubiquitinated RPS27A promotes maturation of the 40S ribosomal subunit. Also mediates deubiquitination of tektin proteins (TEKT1, TEKT2, TEK3, TEKT4 and TEKT5), promoting their stability.</text>
</comment>
<feature type="binding site" evidence="19">
    <location>
        <position position="90"/>
    </location>
    <ligand>
        <name>Zn(2+)</name>
        <dbReference type="ChEBI" id="CHEBI:29105"/>
        <label>2</label>
    </ligand>
</feature>
<dbReference type="KEGG" id="umr:103673080"/>
<dbReference type="Pfam" id="PF00443">
    <property type="entry name" value="UCH"/>
    <property type="match status" value="1"/>
</dbReference>
<keyword evidence="13 19" id="KW-0010">Activator</keyword>
<dbReference type="PROSITE" id="PS00973">
    <property type="entry name" value="USP_2"/>
    <property type="match status" value="1"/>
</dbReference>
<protein>
    <recommendedName>
        <fullName evidence="19">Ubiquitin carboxyl-terminal hydrolase 16</fullName>
        <ecNumber evidence="19">3.4.19.12</ecNumber>
    </recommendedName>
    <alternativeName>
        <fullName evidence="19">Deubiquitinating enzyme 16</fullName>
    </alternativeName>
    <alternativeName>
        <fullName evidence="19">Ubiquitin thioesterase 16</fullName>
    </alternativeName>
    <alternativeName>
        <fullName evidence="19">Ubiquitin-specific-processing protease 16</fullName>
    </alternativeName>
</protein>
<dbReference type="AlphaFoldDB" id="A0A384CZS7"/>
<feature type="compositionally biased region" description="Basic and acidic residues" evidence="21">
    <location>
        <begin position="150"/>
        <end position="180"/>
    </location>
</feature>
<dbReference type="GO" id="GO:0043024">
    <property type="term" value="F:ribosomal small subunit binding"/>
    <property type="evidence" value="ECO:0007669"/>
    <property type="project" value="Ensembl"/>
</dbReference>
<dbReference type="GO" id="GO:0003713">
    <property type="term" value="F:transcription coactivator activity"/>
    <property type="evidence" value="ECO:0007669"/>
    <property type="project" value="UniProtKB-UniRule"/>
</dbReference>
<evidence type="ECO:0000256" key="7">
    <source>
        <dbReference type="ARBA" id="ARBA00022786"/>
    </source>
</evidence>
<evidence type="ECO:0000256" key="15">
    <source>
        <dbReference type="ARBA" id="ARBA00023242"/>
    </source>
</evidence>
<feature type="binding site" evidence="19">
    <location>
        <position position="77"/>
    </location>
    <ligand>
        <name>Zn(2+)</name>
        <dbReference type="ChEBI" id="CHEBI:29105"/>
        <label>3</label>
    </ligand>
</feature>
<evidence type="ECO:0000256" key="2">
    <source>
        <dbReference type="ARBA" id="ARBA00022618"/>
    </source>
</evidence>
<dbReference type="GeneID" id="103673080"/>
<keyword evidence="12 19" id="KW-0805">Transcription regulation</keyword>
<dbReference type="InterPro" id="IPR028889">
    <property type="entry name" value="USP"/>
</dbReference>
<comment type="subunit">
    <text evidence="18">Homotetramer. Associates with late pre-40S ribosomes. Interacts with CEP78; promoting deubiquitination of tektins.</text>
</comment>
<feature type="binding site" evidence="19">
    <location>
        <position position="116"/>
    </location>
    <ligand>
        <name>Zn(2+)</name>
        <dbReference type="ChEBI" id="CHEBI:29105"/>
        <label>1</label>
    </ligand>
</feature>
<keyword evidence="15 19" id="KW-0539">Nucleus</keyword>
<dbReference type="GO" id="GO:0004843">
    <property type="term" value="F:cysteine-type deubiquitinase activity"/>
    <property type="evidence" value="ECO:0007669"/>
    <property type="project" value="UniProtKB-UniRule"/>
</dbReference>
<dbReference type="GO" id="GO:0051289">
    <property type="term" value="P:protein homotetramerization"/>
    <property type="evidence" value="ECO:0007669"/>
    <property type="project" value="UniProtKB-UniRule"/>
</dbReference>
<feature type="compositionally biased region" description="Basic residues" evidence="21">
    <location>
        <begin position="436"/>
        <end position="456"/>
    </location>
</feature>
<comment type="catalytic activity">
    <reaction evidence="1 19 20">
        <text>Thiol-dependent hydrolysis of ester, thioester, amide, peptide and isopeptide bonds formed by the C-terminal Gly of ubiquitin (a 76-residue protein attached to proteins as an intracellular targeting signal).</text>
        <dbReference type="EC" id="3.4.19.12"/>
    </reaction>
</comment>
<dbReference type="RefSeq" id="XP_008700010.1">
    <property type="nucleotide sequence ID" value="XM_008701788.2"/>
</dbReference>
<feature type="binding site" evidence="19">
    <location>
        <position position="24"/>
    </location>
    <ligand>
        <name>Zn(2+)</name>
        <dbReference type="ChEBI" id="CHEBI:29105"/>
        <label>1</label>
    </ligand>
</feature>
<dbReference type="Ensembl" id="ENSUMAT00000025994.1">
    <property type="protein sequence ID" value="ENSUMAP00000021934.1"/>
    <property type="gene ID" value="ENSUMAG00000016044.1"/>
</dbReference>
<keyword evidence="2 19" id="KW-0132">Cell division</keyword>
<evidence type="ECO:0000313" key="24">
    <source>
        <dbReference type="Ensembl" id="ENSUMAP00000021934"/>
    </source>
</evidence>
<evidence type="ECO:0000256" key="1">
    <source>
        <dbReference type="ARBA" id="ARBA00000707"/>
    </source>
</evidence>
<feature type="binding site" evidence="19">
    <location>
        <position position="82"/>
    </location>
    <ligand>
        <name>Zn(2+)</name>
        <dbReference type="ChEBI" id="CHEBI:29105"/>
        <label>2</label>
    </ligand>
</feature>
<dbReference type="STRING" id="29073.ENSUMAP00000021934"/>